<sequence length="164" mass="18345">MVQNSIGASVSDLVWVLCSSHIGIGIARAILIFLQSKFGAKTPNAEAMEMELRSVELLQYIRSSYRGIPTAGAFQRLIRAHDLLEEPALQMSEIMNSVASGEVVVLSDGLFGEQQTPSRKTAVELLTKYGFLYEDQEKQLHFASSMHLKIWLYSNRTDMVSRFS</sequence>
<organism evidence="2 3">
    <name type="scientific">Phytophthora oleae</name>
    <dbReference type="NCBI Taxonomy" id="2107226"/>
    <lineage>
        <taxon>Eukaryota</taxon>
        <taxon>Sar</taxon>
        <taxon>Stramenopiles</taxon>
        <taxon>Oomycota</taxon>
        <taxon>Peronosporomycetes</taxon>
        <taxon>Peronosporales</taxon>
        <taxon>Peronosporaceae</taxon>
        <taxon>Phytophthora</taxon>
    </lineage>
</organism>
<dbReference type="Proteomes" id="UP001632037">
    <property type="component" value="Unassembled WGS sequence"/>
</dbReference>
<dbReference type="AlphaFoldDB" id="A0ABD3FFE4"/>
<dbReference type="EMBL" id="JBIMZQ010000023">
    <property type="protein sequence ID" value="KAL3664627.1"/>
    <property type="molecule type" value="Genomic_DNA"/>
</dbReference>
<evidence type="ECO:0000256" key="1">
    <source>
        <dbReference type="SAM" id="Phobius"/>
    </source>
</evidence>
<name>A0ABD3FFE4_9STRA</name>
<accession>A0ABD3FFE4</accession>
<comment type="caution">
    <text evidence="2">The sequence shown here is derived from an EMBL/GenBank/DDBJ whole genome shotgun (WGS) entry which is preliminary data.</text>
</comment>
<keyword evidence="1" id="KW-0472">Membrane</keyword>
<protein>
    <submittedName>
        <fullName evidence="2">Uncharacterized protein</fullName>
    </submittedName>
</protein>
<keyword evidence="1" id="KW-0812">Transmembrane</keyword>
<gene>
    <name evidence="2" type="ORF">V7S43_010376</name>
</gene>
<keyword evidence="3" id="KW-1185">Reference proteome</keyword>
<feature type="transmembrane region" description="Helical" evidence="1">
    <location>
        <begin position="13"/>
        <end position="34"/>
    </location>
</feature>
<evidence type="ECO:0000313" key="3">
    <source>
        <dbReference type="Proteomes" id="UP001632037"/>
    </source>
</evidence>
<reference evidence="2 3" key="1">
    <citation type="submission" date="2024-09" db="EMBL/GenBank/DDBJ databases">
        <title>Genome sequencing and assembly of Phytophthora oleae, isolate VK10A, causative agent of rot of olive drupes.</title>
        <authorList>
            <person name="Conti Taguali S."/>
            <person name="Riolo M."/>
            <person name="La Spada F."/>
            <person name="Cacciola S.O."/>
            <person name="Dionisio G."/>
        </authorList>
    </citation>
    <scope>NUCLEOTIDE SEQUENCE [LARGE SCALE GENOMIC DNA]</scope>
    <source>
        <strain evidence="2 3">VK10A</strain>
    </source>
</reference>
<evidence type="ECO:0000313" key="2">
    <source>
        <dbReference type="EMBL" id="KAL3664627.1"/>
    </source>
</evidence>
<proteinExistence type="predicted"/>
<keyword evidence="1" id="KW-1133">Transmembrane helix</keyword>